<dbReference type="InterPro" id="IPR013937">
    <property type="entry name" value="Sorting_nexin_C"/>
</dbReference>
<gene>
    <name evidence="7" type="ORF">FNV43_RR06843</name>
</gene>
<feature type="region of interest" description="Disordered" evidence="3">
    <location>
        <begin position="609"/>
        <end position="634"/>
    </location>
</feature>
<dbReference type="Proteomes" id="UP000796880">
    <property type="component" value="Unassembled WGS sequence"/>
</dbReference>
<sequence length="1128" mass="126482">MSSQRQQVTIRDLVEEAKKRIVILVICVVGLSYLMSLTSSSVWVNLPAAASLIVILRYLSLDFDMRRKAAAYNNKPSSANSLSQKKPLEWPRPVGKSEWKKKVNSPVVEDAIDHFTRHLVSEWVTDLWYSRLTPDKEGPEELVCILNGVLGEISARVRNINLIHLLTRDLINLICNHLELFRTIQAKIEDQQSGLLTFQQRDAELRLILNTENKLHPALFSAEAEHKVLRHMMDGLISFTFKPEDLHCSFFRFTARELLACAVMRPVLNLANPRFINERIESFVINLTKSSKVVTTVYEPAQPKPDGPPKISSDHFSRFLDPSGTGVELVQLKNNESRSIADTSAAKNINGNLSKDPLLSIDAQSSRSWSSLPMNSETSDDGGIQRHNSGGEWGDMLDLISRRKTQALAPEHFENMWTKGRNYKHKEGENRFIEHVPQGSSCGKLSPENNIKATSKPNQKETRAMSNPSEGRPIQSASTGQLKGGNLSHLAVQNMQNHSLVNSYQEDDEEVDSGSSTSYTSEDEETGSVTGLDSPGTKVWDGKSNRNMTISHIHHPLENFEGRMGKKTSKGRVRYQRVPKTQSGHKRSRPNNQKVHVWQEVERTSFLSGDGQDILRSSKGYTNDGVSSDDSDVESLGRIHSGAAASSSAPSISAPDNHGLADNSLKNSLAVDSFYKLRCEVLGANIVKSGSKTFAVYSISVTDVNNNSWSIKRRFRHFEELHRRLKEFREYNLHLPPKHFLSTGSDVPVIQERCKLLDDYIKKLMQLPTISGSIEVWDFLSVDSQTYIFSSSFSIVETLSVDLEDKPSEKSKIVSNHGGPVSDHFSLKSEHLKSREPPSHTKNNALTDSSKLNTKGVSYSPVGREVRKSFDNSVSDLETRAQTDASTHRNLGNTVKGRRNNSLEAASELTLDAATDPTLPTEWVPPNLSVPILDLVDVIFQLQDGGWIRRKAFWVAKQILQLGMGDALDDWLIEKIQLLRKGSVVASGIKRVEQILWPDGIFLTKHPKRRPPPATSPSHTSPNGQQGTEASSPRMVNEQQEQEARRRAKFVYDLMIENAPAAIVSLVGRREYEQCAKDLYFFLQSSVCLKQLAFELVELLLLSAFPELDYVFKQFHEEKQKFGEFKAN</sequence>
<dbReference type="GO" id="GO:0035091">
    <property type="term" value="F:phosphatidylinositol binding"/>
    <property type="evidence" value="ECO:0007669"/>
    <property type="project" value="InterPro"/>
</dbReference>
<feature type="region of interest" description="Disordered" evidence="3">
    <location>
        <begin position="1004"/>
        <end position="1039"/>
    </location>
</feature>
<dbReference type="Pfam" id="PF00787">
    <property type="entry name" value="PX"/>
    <property type="match status" value="1"/>
</dbReference>
<dbReference type="Pfam" id="PF02194">
    <property type="entry name" value="PXA"/>
    <property type="match status" value="1"/>
</dbReference>
<comment type="subcellular location">
    <subcellularLocation>
        <location evidence="1">Cytoplasm</location>
    </subcellularLocation>
</comment>
<feature type="region of interest" description="Disordered" evidence="3">
    <location>
        <begin position="364"/>
        <end position="392"/>
    </location>
</feature>
<protein>
    <submittedName>
        <fullName evidence="7">Uncharacterized protein</fullName>
    </submittedName>
</protein>
<dbReference type="GO" id="GO:0016020">
    <property type="term" value="C:membrane"/>
    <property type="evidence" value="ECO:0007669"/>
    <property type="project" value="UniProtKB-ARBA"/>
</dbReference>
<feature type="region of interest" description="Disordered" evidence="3">
    <location>
        <begin position="503"/>
        <end position="544"/>
    </location>
</feature>
<accession>A0A8K0MLT2</accession>
<evidence type="ECO:0000259" key="6">
    <source>
        <dbReference type="PROSITE" id="PS51207"/>
    </source>
</evidence>
<feature type="domain" description="PX" evidence="5">
    <location>
        <begin position="675"/>
        <end position="787"/>
    </location>
</feature>
<feature type="domain" description="PXA" evidence="6">
    <location>
        <begin position="105"/>
        <end position="288"/>
    </location>
</feature>
<evidence type="ECO:0000313" key="8">
    <source>
        <dbReference type="Proteomes" id="UP000796880"/>
    </source>
</evidence>
<dbReference type="PANTHER" id="PTHR22999:SF28">
    <property type="entry name" value="PHOX (PX) DOMAIN-CONTAINING PROTEIN"/>
    <property type="match status" value="1"/>
</dbReference>
<dbReference type="InterPro" id="IPR051837">
    <property type="entry name" value="SortingNexin/PXDomain-PKLike"/>
</dbReference>
<dbReference type="PROSITE" id="PS50195">
    <property type="entry name" value="PX"/>
    <property type="match status" value="1"/>
</dbReference>
<feature type="region of interest" description="Disordered" evidence="3">
    <location>
        <begin position="870"/>
        <end position="899"/>
    </location>
</feature>
<feature type="compositionally biased region" description="Polar residues" evidence="3">
    <location>
        <begin position="438"/>
        <end position="457"/>
    </location>
</feature>
<dbReference type="PANTHER" id="PTHR22999">
    <property type="entry name" value="PX SERINE/THREONINE KINASE PXK"/>
    <property type="match status" value="1"/>
</dbReference>
<evidence type="ECO:0000256" key="4">
    <source>
        <dbReference type="SAM" id="Phobius"/>
    </source>
</evidence>
<evidence type="ECO:0000313" key="7">
    <source>
        <dbReference type="EMBL" id="KAF3450754.1"/>
    </source>
</evidence>
<feature type="compositionally biased region" description="Basic and acidic residues" evidence="3">
    <location>
        <begin position="825"/>
        <end position="839"/>
    </location>
</feature>
<feature type="compositionally biased region" description="Basic residues" evidence="3">
    <location>
        <begin position="565"/>
        <end position="589"/>
    </location>
</feature>
<evidence type="ECO:0000259" key="5">
    <source>
        <dbReference type="PROSITE" id="PS50195"/>
    </source>
</evidence>
<dbReference type="SMART" id="SM00312">
    <property type="entry name" value="PX"/>
    <property type="match status" value="1"/>
</dbReference>
<keyword evidence="4" id="KW-0472">Membrane</keyword>
<dbReference type="AlphaFoldDB" id="A0A8K0MLT2"/>
<feature type="region of interest" description="Disordered" evidence="3">
    <location>
        <begin position="810"/>
        <end position="858"/>
    </location>
</feature>
<feature type="compositionally biased region" description="Polar residues" evidence="3">
    <location>
        <begin position="871"/>
        <end position="893"/>
    </location>
</feature>
<proteinExistence type="predicted"/>
<dbReference type="InterPro" id="IPR001683">
    <property type="entry name" value="PX_dom"/>
</dbReference>
<feature type="compositionally biased region" description="Polar residues" evidence="3">
    <location>
        <begin position="464"/>
        <end position="481"/>
    </location>
</feature>
<reference evidence="7" key="1">
    <citation type="submission" date="2020-03" db="EMBL/GenBank/DDBJ databases">
        <title>A high-quality chromosome-level genome assembly of a woody plant with both climbing and erect habits, Rhamnella rubrinervis.</title>
        <authorList>
            <person name="Lu Z."/>
            <person name="Yang Y."/>
            <person name="Zhu X."/>
            <person name="Sun Y."/>
        </authorList>
    </citation>
    <scope>NUCLEOTIDE SEQUENCE</scope>
    <source>
        <strain evidence="7">BYM</strain>
        <tissue evidence="7">Leaf</tissue>
    </source>
</reference>
<dbReference type="SUPFAM" id="SSF64268">
    <property type="entry name" value="PX domain"/>
    <property type="match status" value="1"/>
</dbReference>
<dbReference type="Gene3D" id="3.30.1520.10">
    <property type="entry name" value="Phox-like domain"/>
    <property type="match status" value="1"/>
</dbReference>
<evidence type="ECO:0000256" key="1">
    <source>
        <dbReference type="ARBA" id="ARBA00004496"/>
    </source>
</evidence>
<dbReference type="OrthoDB" id="120967at2759"/>
<dbReference type="Pfam" id="PF08628">
    <property type="entry name" value="Nexin_C"/>
    <property type="match status" value="1"/>
</dbReference>
<dbReference type="InterPro" id="IPR003114">
    <property type="entry name" value="Phox_assoc"/>
</dbReference>
<dbReference type="GO" id="GO:0005768">
    <property type="term" value="C:endosome"/>
    <property type="evidence" value="ECO:0007669"/>
    <property type="project" value="UniProtKB-ARBA"/>
</dbReference>
<organism evidence="7 8">
    <name type="scientific">Rhamnella rubrinervis</name>
    <dbReference type="NCBI Taxonomy" id="2594499"/>
    <lineage>
        <taxon>Eukaryota</taxon>
        <taxon>Viridiplantae</taxon>
        <taxon>Streptophyta</taxon>
        <taxon>Embryophyta</taxon>
        <taxon>Tracheophyta</taxon>
        <taxon>Spermatophyta</taxon>
        <taxon>Magnoliopsida</taxon>
        <taxon>eudicotyledons</taxon>
        <taxon>Gunneridae</taxon>
        <taxon>Pentapetalae</taxon>
        <taxon>rosids</taxon>
        <taxon>fabids</taxon>
        <taxon>Rosales</taxon>
        <taxon>Rhamnaceae</taxon>
        <taxon>rhamnoid group</taxon>
        <taxon>Rhamneae</taxon>
        <taxon>Rhamnella</taxon>
    </lineage>
</organism>
<feature type="compositionally biased region" description="Polar residues" evidence="3">
    <location>
        <begin position="364"/>
        <end position="377"/>
    </location>
</feature>
<keyword evidence="4" id="KW-0812">Transmembrane</keyword>
<comment type="caution">
    <text evidence="7">The sequence shown here is derived from an EMBL/GenBank/DDBJ whole genome shotgun (WGS) entry which is preliminary data.</text>
</comment>
<keyword evidence="2" id="KW-0963">Cytoplasm</keyword>
<feature type="region of interest" description="Disordered" evidence="3">
    <location>
        <begin position="435"/>
        <end position="484"/>
    </location>
</feature>
<evidence type="ECO:0000256" key="2">
    <source>
        <dbReference type="ARBA" id="ARBA00022490"/>
    </source>
</evidence>
<feature type="transmembrane region" description="Helical" evidence="4">
    <location>
        <begin position="21"/>
        <end position="36"/>
    </location>
</feature>
<name>A0A8K0MLT2_9ROSA</name>
<keyword evidence="8" id="KW-1185">Reference proteome</keyword>
<dbReference type="InterPro" id="IPR036871">
    <property type="entry name" value="PX_dom_sf"/>
</dbReference>
<dbReference type="PROSITE" id="PS51207">
    <property type="entry name" value="PXA"/>
    <property type="match status" value="1"/>
</dbReference>
<evidence type="ECO:0000256" key="3">
    <source>
        <dbReference type="SAM" id="MobiDB-lite"/>
    </source>
</evidence>
<dbReference type="SMART" id="SM00313">
    <property type="entry name" value="PXA"/>
    <property type="match status" value="1"/>
</dbReference>
<feature type="region of interest" description="Disordered" evidence="3">
    <location>
        <begin position="562"/>
        <end position="596"/>
    </location>
</feature>
<dbReference type="EMBL" id="VOIH02000003">
    <property type="protein sequence ID" value="KAF3450754.1"/>
    <property type="molecule type" value="Genomic_DNA"/>
</dbReference>
<keyword evidence="4" id="KW-1133">Transmembrane helix</keyword>
<feature type="compositionally biased region" description="Polar residues" evidence="3">
    <location>
        <begin position="840"/>
        <end position="857"/>
    </location>
</feature>